<dbReference type="EMBL" id="JAMTCK010000009">
    <property type="protein sequence ID" value="MCP2167249.1"/>
    <property type="molecule type" value="Genomic_DNA"/>
</dbReference>
<organism evidence="2 3">
    <name type="scientific">Goodfellowiella coeruleoviolacea</name>
    <dbReference type="NCBI Taxonomy" id="334858"/>
    <lineage>
        <taxon>Bacteria</taxon>
        <taxon>Bacillati</taxon>
        <taxon>Actinomycetota</taxon>
        <taxon>Actinomycetes</taxon>
        <taxon>Pseudonocardiales</taxon>
        <taxon>Pseudonocardiaceae</taxon>
        <taxon>Goodfellowiella</taxon>
    </lineage>
</organism>
<protein>
    <submittedName>
        <fullName evidence="2">Uncharacterized protein</fullName>
    </submittedName>
</protein>
<dbReference type="Proteomes" id="UP001206128">
    <property type="component" value="Unassembled WGS sequence"/>
</dbReference>
<accession>A0AAE3GH97</accession>
<dbReference type="RefSeq" id="WP_253773930.1">
    <property type="nucleotide sequence ID" value="NZ_JAMTCK010000009.1"/>
</dbReference>
<gene>
    <name evidence="2" type="ORF">LX83_004122</name>
</gene>
<dbReference type="AlphaFoldDB" id="A0AAE3GH97"/>
<proteinExistence type="predicted"/>
<sequence length="55" mass="5516">MSKTRSISFFFAKADSAVVALCVATVEPATGAPAQSGEGATPPPSPTTNGNPWHG</sequence>
<name>A0AAE3GH97_9PSEU</name>
<evidence type="ECO:0000313" key="2">
    <source>
        <dbReference type="EMBL" id="MCP2167249.1"/>
    </source>
</evidence>
<feature type="region of interest" description="Disordered" evidence="1">
    <location>
        <begin position="30"/>
        <end position="55"/>
    </location>
</feature>
<evidence type="ECO:0000256" key="1">
    <source>
        <dbReference type="SAM" id="MobiDB-lite"/>
    </source>
</evidence>
<evidence type="ECO:0000313" key="3">
    <source>
        <dbReference type="Proteomes" id="UP001206128"/>
    </source>
</evidence>
<keyword evidence="3" id="KW-1185">Reference proteome</keyword>
<reference evidence="2" key="1">
    <citation type="submission" date="2022-06" db="EMBL/GenBank/DDBJ databases">
        <title>Genomic Encyclopedia of Archaeal and Bacterial Type Strains, Phase II (KMG-II): from individual species to whole genera.</title>
        <authorList>
            <person name="Goeker M."/>
        </authorList>
    </citation>
    <scope>NUCLEOTIDE SEQUENCE</scope>
    <source>
        <strain evidence="2">DSM 43935</strain>
    </source>
</reference>
<comment type="caution">
    <text evidence="2">The sequence shown here is derived from an EMBL/GenBank/DDBJ whole genome shotgun (WGS) entry which is preliminary data.</text>
</comment>